<name>A0ACB7YCN7_9ERIC</name>
<protein>
    <submittedName>
        <fullName evidence="1">Uncharacterized protein</fullName>
    </submittedName>
</protein>
<evidence type="ECO:0000313" key="1">
    <source>
        <dbReference type="EMBL" id="KAH7851333.1"/>
    </source>
</evidence>
<proteinExistence type="predicted"/>
<comment type="caution">
    <text evidence="1">The sequence shown here is derived from an EMBL/GenBank/DDBJ whole genome shotgun (WGS) entry which is preliminary data.</text>
</comment>
<accession>A0ACB7YCN7</accession>
<keyword evidence="2" id="KW-1185">Reference proteome</keyword>
<dbReference type="Proteomes" id="UP000828048">
    <property type="component" value="Chromosome 8"/>
</dbReference>
<sequence length="87" mass="9593">MSLDEGVGQTMERPNSSKSETKATQQNKRTNPTTQGINTKPITNVTNPNIIRAREIARNTEAKVEGEETNEVVVEWKGLGIGGDRRI</sequence>
<reference evidence="1 2" key="1">
    <citation type="journal article" date="2021" name="Hortic Res">
        <title>High-quality reference genome and annotation aids understanding of berry development for evergreen blueberry (Vaccinium darrowii).</title>
        <authorList>
            <person name="Yu J."/>
            <person name="Hulse-Kemp A.M."/>
            <person name="Babiker E."/>
            <person name="Staton M."/>
        </authorList>
    </citation>
    <scope>NUCLEOTIDE SEQUENCE [LARGE SCALE GENOMIC DNA]</scope>
    <source>
        <strain evidence="2">cv. NJ 8807/NJ 8810</strain>
        <tissue evidence="1">Young leaf</tissue>
    </source>
</reference>
<dbReference type="EMBL" id="CM037158">
    <property type="protein sequence ID" value="KAH7851333.1"/>
    <property type="molecule type" value="Genomic_DNA"/>
</dbReference>
<evidence type="ECO:0000313" key="2">
    <source>
        <dbReference type="Proteomes" id="UP000828048"/>
    </source>
</evidence>
<gene>
    <name evidence="1" type="ORF">Vadar_010001</name>
</gene>
<organism evidence="1 2">
    <name type="scientific">Vaccinium darrowii</name>
    <dbReference type="NCBI Taxonomy" id="229202"/>
    <lineage>
        <taxon>Eukaryota</taxon>
        <taxon>Viridiplantae</taxon>
        <taxon>Streptophyta</taxon>
        <taxon>Embryophyta</taxon>
        <taxon>Tracheophyta</taxon>
        <taxon>Spermatophyta</taxon>
        <taxon>Magnoliopsida</taxon>
        <taxon>eudicotyledons</taxon>
        <taxon>Gunneridae</taxon>
        <taxon>Pentapetalae</taxon>
        <taxon>asterids</taxon>
        <taxon>Ericales</taxon>
        <taxon>Ericaceae</taxon>
        <taxon>Vaccinioideae</taxon>
        <taxon>Vaccinieae</taxon>
        <taxon>Vaccinium</taxon>
    </lineage>
</organism>